<comment type="caution">
    <text evidence="1">The sequence shown here is derived from an EMBL/GenBank/DDBJ whole genome shotgun (WGS) entry which is preliminary data.</text>
</comment>
<name>A0A4C1ZP77_EUMVA</name>
<reference evidence="1 2" key="1">
    <citation type="journal article" date="2019" name="Commun. Biol.">
        <title>The bagworm genome reveals a unique fibroin gene that provides high tensile strength.</title>
        <authorList>
            <person name="Kono N."/>
            <person name="Nakamura H."/>
            <person name="Ohtoshi R."/>
            <person name="Tomita M."/>
            <person name="Numata K."/>
            <person name="Arakawa K."/>
        </authorList>
    </citation>
    <scope>NUCLEOTIDE SEQUENCE [LARGE SCALE GENOMIC DNA]</scope>
</reference>
<keyword evidence="2" id="KW-1185">Reference proteome</keyword>
<accession>A0A4C1ZP77</accession>
<gene>
    <name evidence="1" type="ORF">EVAR_61354_1</name>
</gene>
<proteinExistence type="predicted"/>
<evidence type="ECO:0000313" key="1">
    <source>
        <dbReference type="EMBL" id="GBP90276.1"/>
    </source>
</evidence>
<sequence length="91" mass="10043">MPPLVCPGPKTPTTLVALPGWMATDRVWNRYDSTETPRLSLFKSLMMDFVSLPHGRAVSQATGIKNAYVLQNAVFQTFLYGDRFGTVGCTC</sequence>
<dbReference type="EMBL" id="BGZK01002071">
    <property type="protein sequence ID" value="GBP90276.1"/>
    <property type="molecule type" value="Genomic_DNA"/>
</dbReference>
<protein>
    <submittedName>
        <fullName evidence="1">Uncharacterized protein</fullName>
    </submittedName>
</protein>
<dbReference type="AlphaFoldDB" id="A0A4C1ZP77"/>
<dbReference type="Proteomes" id="UP000299102">
    <property type="component" value="Unassembled WGS sequence"/>
</dbReference>
<organism evidence="1 2">
    <name type="scientific">Eumeta variegata</name>
    <name type="common">Bagworm moth</name>
    <name type="synonym">Eumeta japonica</name>
    <dbReference type="NCBI Taxonomy" id="151549"/>
    <lineage>
        <taxon>Eukaryota</taxon>
        <taxon>Metazoa</taxon>
        <taxon>Ecdysozoa</taxon>
        <taxon>Arthropoda</taxon>
        <taxon>Hexapoda</taxon>
        <taxon>Insecta</taxon>
        <taxon>Pterygota</taxon>
        <taxon>Neoptera</taxon>
        <taxon>Endopterygota</taxon>
        <taxon>Lepidoptera</taxon>
        <taxon>Glossata</taxon>
        <taxon>Ditrysia</taxon>
        <taxon>Tineoidea</taxon>
        <taxon>Psychidae</taxon>
        <taxon>Oiketicinae</taxon>
        <taxon>Eumeta</taxon>
    </lineage>
</organism>
<evidence type="ECO:0000313" key="2">
    <source>
        <dbReference type="Proteomes" id="UP000299102"/>
    </source>
</evidence>